<dbReference type="HOGENOM" id="CLU_018106_1_2_9"/>
<evidence type="ECO:0000256" key="4">
    <source>
        <dbReference type="ARBA" id="ARBA00022692"/>
    </source>
</evidence>
<proteinExistence type="inferred from homology"/>
<feature type="transmembrane region" description="Helical" evidence="7">
    <location>
        <begin position="75"/>
        <end position="99"/>
    </location>
</feature>
<accession>E4RKG3</accession>
<gene>
    <name evidence="8" type="ordered locus">Halsa_1244</name>
</gene>
<reference evidence="8 9" key="2">
    <citation type="journal article" date="2011" name="J. Bacteriol.">
        <title>Complete Genome Sequence of the Haloalkaliphilic, Hydrogen Producing Halanaerobium hydrogenoformans.</title>
        <authorList>
            <person name="Brown S.D."/>
            <person name="Begemann M.B."/>
            <person name="Mormile M.R."/>
            <person name="Wall J.D."/>
            <person name="Han C.S."/>
            <person name="Goodwin L.A."/>
            <person name="Pitluck S."/>
            <person name="Land M.L."/>
            <person name="Hauser L.J."/>
            <person name="Elias D.A."/>
        </authorList>
    </citation>
    <scope>NUCLEOTIDE SEQUENCE [LARGE SCALE GENOMIC DNA]</scope>
    <source>
        <strain evidence="9">sapolanicus</strain>
    </source>
</reference>
<evidence type="ECO:0000256" key="5">
    <source>
        <dbReference type="ARBA" id="ARBA00022989"/>
    </source>
</evidence>
<reference evidence="8 9" key="1">
    <citation type="submission" date="2010-11" db="EMBL/GenBank/DDBJ databases">
        <title>Complete sequence of Halanaerobium sp. sapolanicus.</title>
        <authorList>
            <consortium name="US DOE Joint Genome Institute"/>
            <person name="Lucas S."/>
            <person name="Copeland A."/>
            <person name="Lapidus A."/>
            <person name="Cheng J.-F."/>
            <person name="Bruce D."/>
            <person name="Goodwin L."/>
            <person name="Pitluck S."/>
            <person name="Davenport K."/>
            <person name="Detter J.C."/>
            <person name="Han C."/>
            <person name="Tapia R."/>
            <person name="Land M."/>
            <person name="Hauser L."/>
            <person name="Jeffries C."/>
            <person name="Kyrpides N."/>
            <person name="Ivanova N."/>
            <person name="Mikhailova N."/>
            <person name="Begemann M.B."/>
            <person name="Mormile M.R."/>
            <person name="Wall J.D."/>
            <person name="Elias D.A."/>
            <person name="Woyke T."/>
        </authorList>
    </citation>
    <scope>NUCLEOTIDE SEQUENCE [LARGE SCALE GENOMIC DNA]</scope>
    <source>
        <strain evidence="9">sapolanicus</strain>
    </source>
</reference>
<evidence type="ECO:0000256" key="6">
    <source>
        <dbReference type="ARBA" id="ARBA00023136"/>
    </source>
</evidence>
<keyword evidence="4 7" id="KW-0812">Transmembrane</keyword>
<evidence type="ECO:0000256" key="1">
    <source>
        <dbReference type="ARBA" id="ARBA00004651"/>
    </source>
</evidence>
<dbReference type="PANTHER" id="PTHR43663:SF1">
    <property type="entry name" value="CHROMATE TRANSPORTER"/>
    <property type="match status" value="1"/>
</dbReference>
<dbReference type="STRING" id="656519.Halsa_1244"/>
<keyword evidence="3" id="KW-1003">Cell membrane</keyword>
<dbReference type="KEGG" id="has:Halsa_1244"/>
<dbReference type="RefSeq" id="WP_013405753.1">
    <property type="nucleotide sequence ID" value="NC_014654.1"/>
</dbReference>
<evidence type="ECO:0000256" key="3">
    <source>
        <dbReference type="ARBA" id="ARBA00022475"/>
    </source>
</evidence>
<evidence type="ECO:0000313" key="8">
    <source>
        <dbReference type="EMBL" id="ADQ14672.1"/>
    </source>
</evidence>
<dbReference type="OrthoDB" id="9788907at2"/>
<comment type="subcellular location">
    <subcellularLocation>
        <location evidence="1">Cell membrane</location>
        <topology evidence="1">Multi-pass membrane protein</topology>
    </subcellularLocation>
</comment>
<dbReference type="Proteomes" id="UP000007434">
    <property type="component" value="Chromosome"/>
</dbReference>
<dbReference type="GO" id="GO:0015109">
    <property type="term" value="F:chromate transmembrane transporter activity"/>
    <property type="evidence" value="ECO:0007669"/>
    <property type="project" value="InterPro"/>
</dbReference>
<evidence type="ECO:0000256" key="2">
    <source>
        <dbReference type="ARBA" id="ARBA00005262"/>
    </source>
</evidence>
<dbReference type="EMBL" id="CP002304">
    <property type="protein sequence ID" value="ADQ14672.1"/>
    <property type="molecule type" value="Genomic_DNA"/>
</dbReference>
<dbReference type="InterPro" id="IPR003370">
    <property type="entry name" value="Chromate_transpt"/>
</dbReference>
<evidence type="ECO:0000313" key="9">
    <source>
        <dbReference type="Proteomes" id="UP000007434"/>
    </source>
</evidence>
<feature type="transmembrane region" description="Helical" evidence="7">
    <location>
        <begin position="120"/>
        <end position="144"/>
    </location>
</feature>
<comment type="similarity">
    <text evidence="2">Belongs to the chromate ion transporter (CHR) (TC 2.A.51) family.</text>
</comment>
<keyword evidence="6 7" id="KW-0472">Membrane</keyword>
<protein>
    <submittedName>
        <fullName evidence="8">Chromate transporter</fullName>
    </submittedName>
</protein>
<dbReference type="eggNOG" id="COG2059">
    <property type="taxonomic scope" value="Bacteria"/>
</dbReference>
<keyword evidence="9" id="KW-1185">Reference proteome</keyword>
<evidence type="ECO:0000256" key="7">
    <source>
        <dbReference type="SAM" id="Phobius"/>
    </source>
</evidence>
<feature type="transmembrane region" description="Helical" evidence="7">
    <location>
        <begin position="156"/>
        <end position="173"/>
    </location>
</feature>
<dbReference type="PANTHER" id="PTHR43663">
    <property type="entry name" value="CHROMATE TRANSPORT PROTEIN-RELATED"/>
    <property type="match status" value="1"/>
</dbReference>
<name>E4RKG3_HALHG</name>
<organism evidence="8 9">
    <name type="scientific">Halanaerobium hydrogeniformans</name>
    <name type="common">Halanaerobium sp. (strain sapolanicus)</name>
    <dbReference type="NCBI Taxonomy" id="656519"/>
    <lineage>
        <taxon>Bacteria</taxon>
        <taxon>Bacillati</taxon>
        <taxon>Bacillota</taxon>
        <taxon>Clostridia</taxon>
        <taxon>Halanaerobiales</taxon>
        <taxon>Halanaerobiaceae</taxon>
        <taxon>Halanaerobium</taxon>
    </lineage>
</organism>
<sequence length="174" mass="18944">MLEIIIALMRSFFKVGLFGFGGGYAMISLLQRELERYGWLTMQEFVDIIAIAQMTPGAIAVNSGTFVGFKSTSSVLGAFFATLAVITPSFILVLLLAHYYKKIKDSDYINAVIRYIRPTVIGLIILAALSLVKTSIIDIQTFIISVSVLGIMIKTNINPITLIVLAGVSGALIY</sequence>
<feature type="transmembrane region" description="Helical" evidence="7">
    <location>
        <begin position="12"/>
        <end position="30"/>
    </location>
</feature>
<dbReference type="Pfam" id="PF02417">
    <property type="entry name" value="Chromate_transp"/>
    <property type="match status" value="1"/>
</dbReference>
<dbReference type="InterPro" id="IPR052518">
    <property type="entry name" value="CHR_Transporter"/>
</dbReference>
<dbReference type="AlphaFoldDB" id="E4RKG3"/>
<dbReference type="GO" id="GO:0005886">
    <property type="term" value="C:plasma membrane"/>
    <property type="evidence" value="ECO:0007669"/>
    <property type="project" value="UniProtKB-SubCell"/>
</dbReference>
<keyword evidence="5 7" id="KW-1133">Transmembrane helix</keyword>